<evidence type="ECO:0000313" key="9">
    <source>
        <dbReference type="EMBL" id="TFK21872.1"/>
    </source>
</evidence>
<dbReference type="Gene3D" id="3.30.40.10">
    <property type="entry name" value="Zinc/RING finger domain, C3HC4 (zinc finger)"/>
    <property type="match status" value="1"/>
</dbReference>
<name>A0A5C3KNK5_COPMA</name>
<dbReference type="PANTHER" id="PTHR46207">
    <property type="entry name" value="PROTEIN RCC2"/>
    <property type="match status" value="1"/>
</dbReference>
<dbReference type="InterPro" id="IPR009091">
    <property type="entry name" value="RCC1/BLIP-II"/>
</dbReference>
<organism evidence="9 10">
    <name type="scientific">Coprinopsis marcescibilis</name>
    <name type="common">Agaric fungus</name>
    <name type="synonym">Psathyrella marcescibilis</name>
    <dbReference type="NCBI Taxonomy" id="230819"/>
    <lineage>
        <taxon>Eukaryota</taxon>
        <taxon>Fungi</taxon>
        <taxon>Dikarya</taxon>
        <taxon>Basidiomycota</taxon>
        <taxon>Agaricomycotina</taxon>
        <taxon>Agaricomycetes</taxon>
        <taxon>Agaricomycetidae</taxon>
        <taxon>Agaricales</taxon>
        <taxon>Agaricineae</taxon>
        <taxon>Psathyrellaceae</taxon>
        <taxon>Coprinopsis</taxon>
    </lineage>
</organism>
<dbReference type="GO" id="GO:0031267">
    <property type="term" value="F:small GTPase binding"/>
    <property type="evidence" value="ECO:0007669"/>
    <property type="project" value="TreeGrafter"/>
</dbReference>
<dbReference type="EMBL" id="ML210256">
    <property type="protein sequence ID" value="TFK21872.1"/>
    <property type="molecule type" value="Genomic_DNA"/>
</dbReference>
<evidence type="ECO:0000256" key="2">
    <source>
        <dbReference type="ARBA" id="ARBA00022737"/>
    </source>
</evidence>
<dbReference type="InterPro" id="IPR019786">
    <property type="entry name" value="Zinc_finger_PHD-type_CS"/>
</dbReference>
<evidence type="ECO:0000256" key="1">
    <source>
        <dbReference type="ARBA" id="ARBA00022723"/>
    </source>
</evidence>
<dbReference type="InterPro" id="IPR028641">
    <property type="entry name" value="RCC2"/>
</dbReference>
<dbReference type="Pfam" id="PF25390">
    <property type="entry name" value="WD40_RLD"/>
    <property type="match status" value="1"/>
</dbReference>
<dbReference type="PROSITE" id="PS01359">
    <property type="entry name" value="ZF_PHD_1"/>
    <property type="match status" value="1"/>
</dbReference>
<dbReference type="Gene3D" id="2.130.10.30">
    <property type="entry name" value="Regulator of chromosome condensation 1/beta-lactamase-inhibitor protein II"/>
    <property type="match status" value="2"/>
</dbReference>
<dbReference type="InterPro" id="IPR000408">
    <property type="entry name" value="Reg_chr_condens"/>
</dbReference>
<feature type="repeat" description="RCC1" evidence="6">
    <location>
        <begin position="263"/>
        <end position="318"/>
    </location>
</feature>
<dbReference type="Pfam" id="PF00628">
    <property type="entry name" value="PHD"/>
    <property type="match status" value="1"/>
</dbReference>
<sequence length="555" mass="58747">MANPALADSTTANEPQWGRILICGGTDWPKLGRKDRAGASKSEAEGPINPDLLEPHILRSLLNVKIVSIHTSCAGCHFVAIDTDGVAWLWGRNGTSCLGVSDIDYVSENAPIPVSPTDLGGAKGTKFVHAACGRNHTVLVGSDGTVWAAGANNVGQSGQSPSPDVPAFRIVPVTHGGNREKIVKASAGITFSVLLTDTGKVFTFGSAATGQLGNGTTGERIITGNKTGFDIEYQPIFVKELAGKKITKIVSGQQHSLAIDDTGVVYGWGYNGYCRLGLGNQVDALKPKVIPQFSGPDQSTMGADIVAGPTSSIVVDKQGMLWMAGKWKNSGDGSSGSPYSTFRVMQDIMGCKVLSTTSGGVTHWLTTPDDDGTPMTVCWGQNAANGELGMGFDEPKSATKPTKNNTLVGIHVFDIAAGQNTTCLLAKPNDKFSDLPRHPEDVSPHPVCPGCKRDEGDPLECDKCDAPWHLHCLNPPLSEIPAGEWFCPECRKEKGAAVGAWRGTKRPKIVAGRAPQKRAAPVVEEEDYDEDDSESDDPAPKRKGGKGNAAKKKRQ</sequence>
<dbReference type="GO" id="GO:0008270">
    <property type="term" value="F:zinc ion binding"/>
    <property type="evidence" value="ECO:0007669"/>
    <property type="project" value="UniProtKB-KW"/>
</dbReference>
<dbReference type="InterPro" id="IPR058923">
    <property type="entry name" value="RCC1-like_dom"/>
</dbReference>
<evidence type="ECO:0000256" key="7">
    <source>
        <dbReference type="SAM" id="MobiDB-lite"/>
    </source>
</evidence>
<feature type="compositionally biased region" description="Basic residues" evidence="7">
    <location>
        <begin position="541"/>
        <end position="555"/>
    </location>
</feature>
<feature type="repeat" description="RCC1" evidence="6">
    <location>
        <begin position="85"/>
        <end position="143"/>
    </location>
</feature>
<feature type="repeat" description="RCC1" evidence="6">
    <location>
        <begin position="199"/>
        <end position="262"/>
    </location>
</feature>
<dbReference type="PROSITE" id="PS50012">
    <property type="entry name" value="RCC1_3"/>
    <property type="match status" value="5"/>
</dbReference>
<evidence type="ECO:0000256" key="6">
    <source>
        <dbReference type="PROSITE-ProRule" id="PRU00235"/>
    </source>
</evidence>
<keyword evidence="1" id="KW-0479">Metal-binding</keyword>
<dbReference type="OrthoDB" id="5370059at2759"/>
<proteinExistence type="predicted"/>
<dbReference type="SUPFAM" id="SSF50985">
    <property type="entry name" value="RCC1/BLIP-II"/>
    <property type="match status" value="1"/>
</dbReference>
<dbReference type="InterPro" id="IPR011011">
    <property type="entry name" value="Znf_FYVE_PHD"/>
</dbReference>
<evidence type="ECO:0000313" key="10">
    <source>
        <dbReference type="Proteomes" id="UP000307440"/>
    </source>
</evidence>
<protein>
    <submittedName>
        <fullName evidence="9">RCC1/BLIP-II</fullName>
    </submittedName>
</protein>
<dbReference type="SMART" id="SM00249">
    <property type="entry name" value="PHD"/>
    <property type="match status" value="1"/>
</dbReference>
<gene>
    <name evidence="9" type="ORF">FA15DRAFT_672162</name>
</gene>
<accession>A0A5C3KNK5</accession>
<feature type="domain" description="PHD-type" evidence="8">
    <location>
        <begin position="445"/>
        <end position="493"/>
    </location>
</feature>
<dbReference type="STRING" id="230819.A0A5C3KNK5"/>
<keyword evidence="2" id="KW-0677">Repeat</keyword>
<dbReference type="PANTHER" id="PTHR46207:SF1">
    <property type="entry name" value="PROTEIN RCC2"/>
    <property type="match status" value="1"/>
</dbReference>
<keyword evidence="3 5" id="KW-0863">Zinc-finger</keyword>
<dbReference type="SUPFAM" id="SSF57903">
    <property type="entry name" value="FYVE/PHD zinc finger"/>
    <property type="match status" value="1"/>
</dbReference>
<reference evidence="9 10" key="1">
    <citation type="journal article" date="2019" name="Nat. Ecol. Evol.">
        <title>Megaphylogeny resolves global patterns of mushroom evolution.</title>
        <authorList>
            <person name="Varga T."/>
            <person name="Krizsan K."/>
            <person name="Foldi C."/>
            <person name="Dima B."/>
            <person name="Sanchez-Garcia M."/>
            <person name="Sanchez-Ramirez S."/>
            <person name="Szollosi G.J."/>
            <person name="Szarkandi J.G."/>
            <person name="Papp V."/>
            <person name="Albert L."/>
            <person name="Andreopoulos W."/>
            <person name="Angelini C."/>
            <person name="Antonin V."/>
            <person name="Barry K.W."/>
            <person name="Bougher N.L."/>
            <person name="Buchanan P."/>
            <person name="Buyck B."/>
            <person name="Bense V."/>
            <person name="Catcheside P."/>
            <person name="Chovatia M."/>
            <person name="Cooper J."/>
            <person name="Damon W."/>
            <person name="Desjardin D."/>
            <person name="Finy P."/>
            <person name="Geml J."/>
            <person name="Haridas S."/>
            <person name="Hughes K."/>
            <person name="Justo A."/>
            <person name="Karasinski D."/>
            <person name="Kautmanova I."/>
            <person name="Kiss B."/>
            <person name="Kocsube S."/>
            <person name="Kotiranta H."/>
            <person name="LaButti K.M."/>
            <person name="Lechner B.E."/>
            <person name="Liimatainen K."/>
            <person name="Lipzen A."/>
            <person name="Lukacs Z."/>
            <person name="Mihaltcheva S."/>
            <person name="Morgado L.N."/>
            <person name="Niskanen T."/>
            <person name="Noordeloos M.E."/>
            <person name="Ohm R.A."/>
            <person name="Ortiz-Santana B."/>
            <person name="Ovrebo C."/>
            <person name="Racz N."/>
            <person name="Riley R."/>
            <person name="Savchenko A."/>
            <person name="Shiryaev A."/>
            <person name="Soop K."/>
            <person name="Spirin V."/>
            <person name="Szebenyi C."/>
            <person name="Tomsovsky M."/>
            <person name="Tulloss R.E."/>
            <person name="Uehling J."/>
            <person name="Grigoriev I.V."/>
            <person name="Vagvolgyi C."/>
            <person name="Papp T."/>
            <person name="Martin F.M."/>
            <person name="Miettinen O."/>
            <person name="Hibbett D.S."/>
            <person name="Nagy L.G."/>
        </authorList>
    </citation>
    <scope>NUCLEOTIDE SEQUENCE [LARGE SCALE GENOMIC DNA]</scope>
    <source>
        <strain evidence="9 10">CBS 121175</strain>
    </source>
</reference>
<keyword evidence="10" id="KW-1185">Reference proteome</keyword>
<dbReference type="Proteomes" id="UP000307440">
    <property type="component" value="Unassembled WGS sequence"/>
</dbReference>
<evidence type="ECO:0000256" key="4">
    <source>
        <dbReference type="ARBA" id="ARBA00022833"/>
    </source>
</evidence>
<dbReference type="PROSITE" id="PS50016">
    <property type="entry name" value="ZF_PHD_2"/>
    <property type="match status" value="1"/>
</dbReference>
<evidence type="ECO:0000256" key="5">
    <source>
        <dbReference type="PROSITE-ProRule" id="PRU00146"/>
    </source>
</evidence>
<dbReference type="InterPro" id="IPR013083">
    <property type="entry name" value="Znf_RING/FYVE/PHD"/>
</dbReference>
<evidence type="ECO:0000259" key="8">
    <source>
        <dbReference type="PROSITE" id="PS50016"/>
    </source>
</evidence>
<feature type="repeat" description="RCC1" evidence="6">
    <location>
        <begin position="144"/>
        <end position="198"/>
    </location>
</feature>
<dbReference type="PROSITE" id="PS00626">
    <property type="entry name" value="RCC1_2"/>
    <property type="match status" value="1"/>
</dbReference>
<dbReference type="InterPro" id="IPR001965">
    <property type="entry name" value="Znf_PHD"/>
</dbReference>
<feature type="compositionally biased region" description="Acidic residues" evidence="7">
    <location>
        <begin position="523"/>
        <end position="537"/>
    </location>
</feature>
<dbReference type="GO" id="GO:0016020">
    <property type="term" value="C:membrane"/>
    <property type="evidence" value="ECO:0007669"/>
    <property type="project" value="TreeGrafter"/>
</dbReference>
<keyword evidence="4" id="KW-0862">Zinc</keyword>
<dbReference type="InterPro" id="IPR019787">
    <property type="entry name" value="Znf_PHD-finger"/>
</dbReference>
<dbReference type="AlphaFoldDB" id="A0A5C3KNK5"/>
<evidence type="ECO:0000256" key="3">
    <source>
        <dbReference type="ARBA" id="ARBA00022771"/>
    </source>
</evidence>
<feature type="repeat" description="RCC1" evidence="6">
    <location>
        <begin position="374"/>
        <end position="428"/>
    </location>
</feature>
<feature type="region of interest" description="Disordered" evidence="7">
    <location>
        <begin position="502"/>
        <end position="555"/>
    </location>
</feature>